<organism evidence="2">
    <name type="scientific">marine sediment metagenome</name>
    <dbReference type="NCBI Taxonomy" id="412755"/>
    <lineage>
        <taxon>unclassified sequences</taxon>
        <taxon>metagenomes</taxon>
        <taxon>ecological metagenomes</taxon>
    </lineage>
</organism>
<proteinExistence type="predicted"/>
<comment type="caution">
    <text evidence="2">The sequence shown here is derived from an EMBL/GenBank/DDBJ whole genome shotgun (WGS) entry which is preliminary data.</text>
</comment>
<keyword evidence="1" id="KW-0812">Transmembrane</keyword>
<feature type="transmembrane region" description="Helical" evidence="1">
    <location>
        <begin position="32"/>
        <end position="50"/>
    </location>
</feature>
<feature type="transmembrane region" description="Helical" evidence="1">
    <location>
        <begin position="7"/>
        <end position="26"/>
    </location>
</feature>
<evidence type="ECO:0000256" key="1">
    <source>
        <dbReference type="SAM" id="Phobius"/>
    </source>
</evidence>
<feature type="non-terminal residue" evidence="2">
    <location>
        <position position="79"/>
    </location>
</feature>
<gene>
    <name evidence="2" type="ORF">S03H2_67898</name>
</gene>
<reference evidence="2" key="1">
    <citation type="journal article" date="2014" name="Front. Microbiol.">
        <title>High frequency of phylogenetically diverse reductive dehalogenase-homologous genes in deep subseafloor sedimentary metagenomes.</title>
        <authorList>
            <person name="Kawai M."/>
            <person name="Futagami T."/>
            <person name="Toyoda A."/>
            <person name="Takaki Y."/>
            <person name="Nishi S."/>
            <person name="Hori S."/>
            <person name="Arai W."/>
            <person name="Tsubouchi T."/>
            <person name="Morono Y."/>
            <person name="Uchiyama I."/>
            <person name="Ito T."/>
            <person name="Fujiyama A."/>
            <person name="Inagaki F."/>
            <person name="Takami H."/>
        </authorList>
    </citation>
    <scope>NUCLEOTIDE SEQUENCE</scope>
    <source>
        <strain evidence="2">Expedition CK06-06</strain>
    </source>
</reference>
<dbReference type="AlphaFoldDB" id="X1I8N2"/>
<sequence>MNRERIIIIITLVATVIINLTGLLLGKSWNNVVYFFIPILLILIFYFLIVSQMINMEKNIFEKIKSISPNFEIITGEDF</sequence>
<evidence type="ECO:0000313" key="2">
    <source>
        <dbReference type="EMBL" id="GAH78781.1"/>
    </source>
</evidence>
<keyword evidence="1" id="KW-1133">Transmembrane helix</keyword>
<name>X1I8N2_9ZZZZ</name>
<accession>X1I8N2</accession>
<keyword evidence="1" id="KW-0472">Membrane</keyword>
<protein>
    <submittedName>
        <fullName evidence="2">Uncharacterized protein</fullName>
    </submittedName>
</protein>
<dbReference type="EMBL" id="BARU01044542">
    <property type="protein sequence ID" value="GAH78781.1"/>
    <property type="molecule type" value="Genomic_DNA"/>
</dbReference>